<dbReference type="Proteomes" id="UP000189761">
    <property type="component" value="Unassembled WGS sequence"/>
</dbReference>
<dbReference type="InterPro" id="IPR047199">
    <property type="entry name" value="CorA-like"/>
</dbReference>
<dbReference type="Pfam" id="PF01544">
    <property type="entry name" value="CorA"/>
    <property type="match status" value="1"/>
</dbReference>
<keyword evidence="2" id="KW-1185">Reference proteome</keyword>
<dbReference type="SUPFAM" id="SSF143865">
    <property type="entry name" value="CorA soluble domain-like"/>
    <property type="match status" value="1"/>
</dbReference>
<name>A0A8E2I791_9BACI</name>
<proteinExistence type="predicted"/>
<dbReference type="Gene3D" id="1.20.58.340">
    <property type="entry name" value="Magnesium transport protein CorA, transmembrane region"/>
    <property type="match status" value="1"/>
</dbReference>
<feature type="non-terminal residue" evidence="1">
    <location>
        <position position="208"/>
    </location>
</feature>
<dbReference type="EMBL" id="MTLA01000358">
    <property type="protein sequence ID" value="OOP66163.1"/>
    <property type="molecule type" value="Genomic_DNA"/>
</dbReference>
<comment type="caution">
    <text evidence="1">The sequence shown here is derived from an EMBL/GenBank/DDBJ whole genome shotgun (WGS) entry which is preliminary data.</text>
</comment>
<dbReference type="AlphaFoldDB" id="A0A8E2I791"/>
<sequence length="208" mass="24522">MLEIYKTNKMNKLETVTDITKGCWINLVSPSEQEIQFVADHANVPVDFIKDALDDEERSRIEKEEGDVFIIIDYPYISKDESGYSVYETLPLGIILTNECIITISLKDAQVLMDFKNNKKKEFYTFKKTRFALQILFVISSYYLRYLKQINKKTDEVERELHQSSMKNKELYSLLALEKSLVYFTTSLKSNKMVLDKILRINYIKMYE</sequence>
<dbReference type="PANTHER" id="PTHR47891">
    <property type="entry name" value="TRANSPORTER-RELATED"/>
    <property type="match status" value="1"/>
</dbReference>
<dbReference type="GO" id="GO:0046873">
    <property type="term" value="F:metal ion transmembrane transporter activity"/>
    <property type="evidence" value="ECO:0007669"/>
    <property type="project" value="InterPro"/>
</dbReference>
<dbReference type="InterPro" id="IPR002523">
    <property type="entry name" value="MgTranspt_CorA/ZnTranspt_ZntB"/>
</dbReference>
<reference evidence="1 2" key="1">
    <citation type="submission" date="2017-01" db="EMBL/GenBank/DDBJ databases">
        <title>Draft genome sequence of Bacillus oleronius.</title>
        <authorList>
            <person name="Allam M."/>
        </authorList>
    </citation>
    <scope>NUCLEOTIDE SEQUENCE [LARGE SCALE GENOMIC DNA]</scope>
    <source>
        <strain evidence="1 2">DSM 9356</strain>
    </source>
</reference>
<dbReference type="RefSeq" id="WP_078111253.1">
    <property type="nucleotide sequence ID" value="NZ_MTLA01000358.1"/>
</dbReference>
<evidence type="ECO:0000313" key="1">
    <source>
        <dbReference type="EMBL" id="OOP66163.1"/>
    </source>
</evidence>
<dbReference type="Gene3D" id="3.30.460.20">
    <property type="entry name" value="CorA soluble domain-like"/>
    <property type="match status" value="1"/>
</dbReference>
<gene>
    <name evidence="1" type="ORF">BWZ43_22400</name>
</gene>
<dbReference type="CDD" id="cd12827">
    <property type="entry name" value="EcCorA_ZntB-like_u2"/>
    <property type="match status" value="1"/>
</dbReference>
<dbReference type="GO" id="GO:0016020">
    <property type="term" value="C:membrane"/>
    <property type="evidence" value="ECO:0007669"/>
    <property type="project" value="InterPro"/>
</dbReference>
<accession>A0A8E2I791</accession>
<dbReference type="InterPro" id="IPR045861">
    <property type="entry name" value="CorA_cytoplasmic_dom"/>
</dbReference>
<protein>
    <submittedName>
        <fullName evidence="1">Magnesium transporter</fullName>
    </submittedName>
</protein>
<dbReference type="PANTHER" id="PTHR47891:SF2">
    <property type="entry name" value="MAGNESIUM AND COBALT TRANSPORTER"/>
    <property type="match status" value="1"/>
</dbReference>
<evidence type="ECO:0000313" key="2">
    <source>
        <dbReference type="Proteomes" id="UP000189761"/>
    </source>
</evidence>
<organism evidence="1 2">
    <name type="scientific">Heyndrickxia oleronia</name>
    <dbReference type="NCBI Taxonomy" id="38875"/>
    <lineage>
        <taxon>Bacteria</taxon>
        <taxon>Bacillati</taxon>
        <taxon>Bacillota</taxon>
        <taxon>Bacilli</taxon>
        <taxon>Bacillales</taxon>
        <taxon>Bacillaceae</taxon>
        <taxon>Heyndrickxia</taxon>
    </lineage>
</organism>